<organism evidence="2 3">
    <name type="scientific">Hydnum rufescens UP504</name>
    <dbReference type="NCBI Taxonomy" id="1448309"/>
    <lineage>
        <taxon>Eukaryota</taxon>
        <taxon>Fungi</taxon>
        <taxon>Dikarya</taxon>
        <taxon>Basidiomycota</taxon>
        <taxon>Agaricomycotina</taxon>
        <taxon>Agaricomycetes</taxon>
        <taxon>Cantharellales</taxon>
        <taxon>Hydnaceae</taxon>
        <taxon>Hydnum</taxon>
    </lineage>
</organism>
<dbReference type="EMBL" id="MU128912">
    <property type="protein sequence ID" value="KAF9520334.1"/>
    <property type="molecule type" value="Genomic_DNA"/>
</dbReference>
<accession>A0A9P6BAB3</accession>
<evidence type="ECO:0000256" key="1">
    <source>
        <dbReference type="SAM" id="Phobius"/>
    </source>
</evidence>
<name>A0A9P6BAB3_9AGAM</name>
<evidence type="ECO:0000313" key="3">
    <source>
        <dbReference type="Proteomes" id="UP000886523"/>
    </source>
</evidence>
<keyword evidence="1" id="KW-0472">Membrane</keyword>
<comment type="caution">
    <text evidence="2">The sequence shown here is derived from an EMBL/GenBank/DDBJ whole genome shotgun (WGS) entry which is preliminary data.</text>
</comment>
<keyword evidence="1" id="KW-1133">Transmembrane helix</keyword>
<keyword evidence="1" id="KW-0812">Transmembrane</keyword>
<protein>
    <submittedName>
        <fullName evidence="2">Uncharacterized protein</fullName>
    </submittedName>
</protein>
<dbReference type="AlphaFoldDB" id="A0A9P6BAB3"/>
<sequence>MASGAPATVAEAPPHACLCRTQRLIAIAPSDRLPRALIHLPSLSSQTVSRPLARSSTVFPLPLAHQYLTWHRMRSASEDQRGLLYHSKGQKVYYKIILFVMTFATVQIGPSPFVLPPKDPSLSKGDQGLPLTRPAYKLAPPALSYRICSQ</sequence>
<proteinExistence type="predicted"/>
<reference evidence="2" key="1">
    <citation type="journal article" date="2020" name="Nat. Commun.">
        <title>Large-scale genome sequencing of mycorrhizal fungi provides insights into the early evolution of symbiotic traits.</title>
        <authorList>
            <person name="Miyauchi S."/>
            <person name="Kiss E."/>
            <person name="Kuo A."/>
            <person name="Drula E."/>
            <person name="Kohler A."/>
            <person name="Sanchez-Garcia M."/>
            <person name="Morin E."/>
            <person name="Andreopoulos B."/>
            <person name="Barry K.W."/>
            <person name="Bonito G."/>
            <person name="Buee M."/>
            <person name="Carver A."/>
            <person name="Chen C."/>
            <person name="Cichocki N."/>
            <person name="Clum A."/>
            <person name="Culley D."/>
            <person name="Crous P.W."/>
            <person name="Fauchery L."/>
            <person name="Girlanda M."/>
            <person name="Hayes R.D."/>
            <person name="Keri Z."/>
            <person name="LaButti K."/>
            <person name="Lipzen A."/>
            <person name="Lombard V."/>
            <person name="Magnuson J."/>
            <person name="Maillard F."/>
            <person name="Murat C."/>
            <person name="Nolan M."/>
            <person name="Ohm R.A."/>
            <person name="Pangilinan J."/>
            <person name="Pereira M.F."/>
            <person name="Perotto S."/>
            <person name="Peter M."/>
            <person name="Pfister S."/>
            <person name="Riley R."/>
            <person name="Sitrit Y."/>
            <person name="Stielow J.B."/>
            <person name="Szollosi G."/>
            <person name="Zifcakova L."/>
            <person name="Stursova M."/>
            <person name="Spatafora J.W."/>
            <person name="Tedersoo L."/>
            <person name="Vaario L.M."/>
            <person name="Yamada A."/>
            <person name="Yan M."/>
            <person name="Wang P."/>
            <person name="Xu J."/>
            <person name="Bruns T."/>
            <person name="Baldrian P."/>
            <person name="Vilgalys R."/>
            <person name="Dunand C."/>
            <person name="Henrissat B."/>
            <person name="Grigoriev I.V."/>
            <person name="Hibbett D."/>
            <person name="Nagy L.G."/>
            <person name="Martin F.M."/>
        </authorList>
    </citation>
    <scope>NUCLEOTIDE SEQUENCE</scope>
    <source>
        <strain evidence="2">UP504</strain>
    </source>
</reference>
<gene>
    <name evidence="2" type="ORF">BS47DRAFT_1335952</name>
</gene>
<feature type="transmembrane region" description="Helical" evidence="1">
    <location>
        <begin position="92"/>
        <end position="115"/>
    </location>
</feature>
<evidence type="ECO:0000313" key="2">
    <source>
        <dbReference type="EMBL" id="KAF9520334.1"/>
    </source>
</evidence>
<keyword evidence="3" id="KW-1185">Reference proteome</keyword>
<dbReference type="Proteomes" id="UP000886523">
    <property type="component" value="Unassembled WGS sequence"/>
</dbReference>